<dbReference type="OrthoDB" id="9155367at2"/>
<keyword evidence="2" id="KW-1185">Reference proteome</keyword>
<dbReference type="EMBL" id="BJNV01000027">
    <property type="protein sequence ID" value="GEC95825.1"/>
    <property type="molecule type" value="Genomic_DNA"/>
</dbReference>
<protein>
    <submittedName>
        <fullName evidence="1">Uncharacterized protein</fullName>
    </submittedName>
</protein>
<evidence type="ECO:0000313" key="2">
    <source>
        <dbReference type="Proteomes" id="UP000318422"/>
    </source>
</evidence>
<reference evidence="1 2" key="1">
    <citation type="submission" date="2019-06" db="EMBL/GenBank/DDBJ databases">
        <title>Whole genome shotgun sequence of Zoogloea ramigera NBRC 15342.</title>
        <authorList>
            <person name="Hosoyama A."/>
            <person name="Uohara A."/>
            <person name="Ohji S."/>
            <person name="Ichikawa N."/>
        </authorList>
    </citation>
    <scope>NUCLEOTIDE SEQUENCE [LARGE SCALE GENOMIC DNA]</scope>
    <source>
        <strain evidence="1 2">NBRC 15342</strain>
    </source>
</reference>
<evidence type="ECO:0000313" key="1">
    <source>
        <dbReference type="EMBL" id="GEC95825.1"/>
    </source>
</evidence>
<dbReference type="Proteomes" id="UP000318422">
    <property type="component" value="Unassembled WGS sequence"/>
</dbReference>
<proteinExistence type="predicted"/>
<comment type="caution">
    <text evidence="1">The sequence shown here is derived from an EMBL/GenBank/DDBJ whole genome shotgun (WGS) entry which is preliminary data.</text>
</comment>
<name>A0A4Y4CSC0_ZOORA</name>
<organism evidence="1 2">
    <name type="scientific">Zoogloea ramigera</name>
    <dbReference type="NCBI Taxonomy" id="350"/>
    <lineage>
        <taxon>Bacteria</taxon>
        <taxon>Pseudomonadati</taxon>
        <taxon>Pseudomonadota</taxon>
        <taxon>Betaproteobacteria</taxon>
        <taxon>Rhodocyclales</taxon>
        <taxon>Zoogloeaceae</taxon>
        <taxon>Zoogloea</taxon>
    </lineage>
</organism>
<dbReference type="RefSeq" id="WP_141351564.1">
    <property type="nucleotide sequence ID" value="NZ_BJNV01000027.1"/>
</dbReference>
<sequence>MCKVKIILSRFAEAADFIRAQCKNDQVLVVSSIVPASGFDSEVVRLERTFCPSHSTQLIRHTPAS</sequence>
<gene>
    <name evidence="1" type="ORF">ZRA01_18980</name>
</gene>
<accession>A0A4Y4CSC0</accession>
<dbReference type="AlphaFoldDB" id="A0A4Y4CSC0"/>